<feature type="transmembrane region" description="Helical" evidence="1">
    <location>
        <begin position="213"/>
        <end position="233"/>
    </location>
</feature>
<dbReference type="AlphaFoldDB" id="A0AAV7YDE1"/>
<evidence type="ECO:0000313" key="2">
    <source>
        <dbReference type="EMBL" id="KAJ3426921.1"/>
    </source>
</evidence>
<keyword evidence="1" id="KW-1133">Transmembrane helix</keyword>
<evidence type="ECO:0000256" key="1">
    <source>
        <dbReference type="SAM" id="Phobius"/>
    </source>
</evidence>
<feature type="transmembrane region" description="Helical" evidence="1">
    <location>
        <begin position="6"/>
        <end position="31"/>
    </location>
</feature>
<dbReference type="Proteomes" id="UP001146793">
    <property type="component" value="Unassembled WGS sequence"/>
</dbReference>
<gene>
    <name evidence="2" type="ORF">M0812_26493</name>
</gene>
<feature type="transmembrane region" description="Helical" evidence="1">
    <location>
        <begin position="75"/>
        <end position="98"/>
    </location>
</feature>
<keyword evidence="1" id="KW-0812">Transmembrane</keyword>
<accession>A0AAV7YDE1</accession>
<feature type="transmembrane region" description="Helical" evidence="1">
    <location>
        <begin position="43"/>
        <end position="63"/>
    </location>
</feature>
<feature type="transmembrane region" description="Helical" evidence="1">
    <location>
        <begin position="144"/>
        <end position="163"/>
    </location>
</feature>
<proteinExistence type="predicted"/>
<organism evidence="2 3">
    <name type="scientific">Anaeramoeba flamelloides</name>
    <dbReference type="NCBI Taxonomy" id="1746091"/>
    <lineage>
        <taxon>Eukaryota</taxon>
        <taxon>Metamonada</taxon>
        <taxon>Anaeramoebidae</taxon>
        <taxon>Anaeramoeba</taxon>
    </lineage>
</organism>
<name>A0AAV7YDE1_9EUKA</name>
<protein>
    <submittedName>
        <fullName evidence="2">Uncharacterized protein</fullName>
    </submittedName>
</protein>
<evidence type="ECO:0000313" key="3">
    <source>
        <dbReference type="Proteomes" id="UP001146793"/>
    </source>
</evidence>
<dbReference type="EMBL" id="JANTQA010000063">
    <property type="protein sequence ID" value="KAJ3426921.1"/>
    <property type="molecule type" value="Genomic_DNA"/>
</dbReference>
<feature type="transmembrane region" description="Helical" evidence="1">
    <location>
        <begin position="118"/>
        <end position="138"/>
    </location>
</feature>
<keyword evidence="1" id="KW-0472">Membrane</keyword>
<sequence>MTDTKYSPLLIVLMALYGILGLIAIVRLVLLREKYHKVTHHHIFYLFLLPGVAFRIVEFSLLYPSGSINEKDTLVQLMGVFAFYFLVPAFFTVMFHILKFQDELHSFLRERWFTRLDIILFCSVFIASVLVSTLVFAFARGALLYVETSSYLLAAIFMIIFAFRIKNSDPDPLKISVREVLLVLILCTVLYALRFPFLTIIKKYNLFEKSISYLVLILYFLFLEITPFLLIAFRVFKIPKTDFEALSSIKLIH</sequence>
<feature type="transmembrane region" description="Helical" evidence="1">
    <location>
        <begin position="175"/>
        <end position="193"/>
    </location>
</feature>
<comment type="caution">
    <text evidence="2">The sequence shown here is derived from an EMBL/GenBank/DDBJ whole genome shotgun (WGS) entry which is preliminary data.</text>
</comment>
<reference evidence="2" key="1">
    <citation type="submission" date="2022-08" db="EMBL/GenBank/DDBJ databases">
        <title>Novel sulphate-reducing endosymbionts in the free-living metamonad Anaeramoeba.</title>
        <authorList>
            <person name="Jerlstrom-Hultqvist J."/>
            <person name="Cepicka I."/>
            <person name="Gallot-Lavallee L."/>
            <person name="Salas-Leiva D."/>
            <person name="Curtis B.A."/>
            <person name="Zahonova K."/>
            <person name="Pipaliya S."/>
            <person name="Dacks J."/>
            <person name="Roger A.J."/>
        </authorList>
    </citation>
    <scope>NUCLEOTIDE SEQUENCE</scope>
    <source>
        <strain evidence="2">Busselton2</strain>
    </source>
</reference>